<reference evidence="2" key="1">
    <citation type="submission" date="2021-02" db="EMBL/GenBank/DDBJ databases">
        <authorList>
            <person name="Dougan E. K."/>
            <person name="Rhodes N."/>
            <person name="Thang M."/>
            <person name="Chan C."/>
        </authorList>
    </citation>
    <scope>NUCLEOTIDE SEQUENCE</scope>
</reference>
<evidence type="ECO:0000313" key="2">
    <source>
        <dbReference type="EMBL" id="CAE7230932.1"/>
    </source>
</evidence>
<comment type="caution">
    <text evidence="2">The sequence shown here is derived from an EMBL/GenBank/DDBJ whole genome shotgun (WGS) entry which is preliminary data.</text>
</comment>
<feature type="region of interest" description="Disordered" evidence="1">
    <location>
        <begin position="30"/>
        <end position="100"/>
    </location>
</feature>
<name>A0A812KP53_SYMPI</name>
<feature type="compositionally biased region" description="Polar residues" evidence="1">
    <location>
        <begin position="30"/>
        <end position="46"/>
    </location>
</feature>
<evidence type="ECO:0000256" key="1">
    <source>
        <dbReference type="SAM" id="MobiDB-lite"/>
    </source>
</evidence>
<gene>
    <name evidence="2" type="ORF">SPIL2461_LOCUS3515</name>
</gene>
<proteinExistence type="predicted"/>
<keyword evidence="3" id="KW-1185">Reference proteome</keyword>
<feature type="non-terminal residue" evidence="2">
    <location>
        <position position="100"/>
    </location>
</feature>
<dbReference type="AlphaFoldDB" id="A0A812KP53"/>
<dbReference type="Proteomes" id="UP000649617">
    <property type="component" value="Unassembled WGS sequence"/>
</dbReference>
<protein>
    <submittedName>
        <fullName evidence="2">Uncharacterized protein</fullName>
    </submittedName>
</protein>
<accession>A0A812KP53</accession>
<evidence type="ECO:0000313" key="3">
    <source>
        <dbReference type="Proteomes" id="UP000649617"/>
    </source>
</evidence>
<feature type="compositionally biased region" description="Basic and acidic residues" evidence="1">
    <location>
        <begin position="48"/>
        <end position="62"/>
    </location>
</feature>
<feature type="compositionally biased region" description="Basic and acidic residues" evidence="1">
    <location>
        <begin position="89"/>
        <end position="100"/>
    </location>
</feature>
<organism evidence="2 3">
    <name type="scientific">Symbiodinium pilosum</name>
    <name type="common">Dinoflagellate</name>
    <dbReference type="NCBI Taxonomy" id="2952"/>
    <lineage>
        <taxon>Eukaryota</taxon>
        <taxon>Sar</taxon>
        <taxon>Alveolata</taxon>
        <taxon>Dinophyceae</taxon>
        <taxon>Suessiales</taxon>
        <taxon>Symbiodiniaceae</taxon>
        <taxon>Symbiodinium</taxon>
    </lineage>
</organism>
<dbReference type="OrthoDB" id="10531385at2759"/>
<dbReference type="EMBL" id="CAJNIZ010004271">
    <property type="protein sequence ID" value="CAE7230932.1"/>
    <property type="molecule type" value="Genomic_DNA"/>
</dbReference>
<sequence>RMLATVLTTLAPYFTNDKRLRLMNRLNVSTISMPSPTNKDQLTTSPKGDLKEEMGIQNNEKEEKEEEANTPSTGVVENDVPADLRPMNRRWEEKLQTVDV</sequence>